<gene>
    <name evidence="21" type="ORF">HINF_LOCUS23560</name>
    <name evidence="18" type="ORF">HINF_LOCUS44938</name>
    <name evidence="22" type="ORF">HINF_LOCUS44961</name>
    <name evidence="20" type="ORF">HINF_LOCUS4805</name>
    <name evidence="19" type="ORF">HINF_LOCUS58419</name>
</gene>
<feature type="binding site" evidence="14">
    <location>
        <position position="35"/>
    </location>
    <ligand>
        <name>GTP</name>
        <dbReference type="ChEBI" id="CHEBI:37565"/>
    </ligand>
</feature>
<feature type="binding site" evidence="15">
    <location>
        <begin position="129"/>
        <end position="132"/>
    </location>
    <ligand>
        <name>GTP</name>
        <dbReference type="ChEBI" id="CHEBI:37565"/>
    </ligand>
</feature>
<comment type="similarity">
    <text evidence="3 17">Belongs to the small GTPase superfamily. SAR1 family.</text>
</comment>
<feature type="binding site" evidence="14">
    <location>
        <position position="130"/>
    </location>
    <ligand>
        <name>GTP</name>
        <dbReference type="ChEBI" id="CHEBI:37565"/>
    </ligand>
</feature>
<dbReference type="Pfam" id="PF00025">
    <property type="entry name" value="Arf"/>
    <property type="match status" value="1"/>
</dbReference>
<dbReference type="EMBL" id="CATOUU010000884">
    <property type="protein sequence ID" value="CAI9957293.1"/>
    <property type="molecule type" value="Genomic_DNA"/>
</dbReference>
<feature type="binding site" evidence="14">
    <location>
        <position position="129"/>
    </location>
    <ligand>
        <name>GTP</name>
        <dbReference type="ChEBI" id="CHEBI:37565"/>
    </ligand>
</feature>
<evidence type="ECO:0000256" key="14">
    <source>
        <dbReference type="PIRSR" id="PIRSR606687-2"/>
    </source>
</evidence>
<reference evidence="20 23" key="2">
    <citation type="submission" date="2024-07" db="EMBL/GenBank/DDBJ databases">
        <authorList>
            <person name="Akdeniz Z."/>
        </authorList>
    </citation>
    <scope>NUCLEOTIDE SEQUENCE [LARGE SCALE GENOMIC DNA]</scope>
</reference>
<dbReference type="AlphaFoldDB" id="A0AA86QFW4"/>
<dbReference type="PANTHER" id="PTHR45684">
    <property type="entry name" value="RE74312P"/>
    <property type="match status" value="1"/>
</dbReference>
<dbReference type="GO" id="GO:0006886">
    <property type="term" value="P:intracellular protein transport"/>
    <property type="evidence" value="ECO:0007669"/>
    <property type="project" value="InterPro"/>
</dbReference>
<dbReference type="InterPro" id="IPR006687">
    <property type="entry name" value="Small_GTPase_SAR1"/>
</dbReference>
<dbReference type="InterPro" id="IPR027417">
    <property type="entry name" value="P-loop_NTPase"/>
</dbReference>
<feature type="binding site" evidence="14">
    <location>
        <position position="175"/>
    </location>
    <ligand>
        <name>GTP</name>
        <dbReference type="ChEBI" id="CHEBI:37565"/>
    </ligand>
</feature>
<keyword evidence="23" id="KW-1185">Reference proteome</keyword>
<feature type="binding site" evidence="14">
    <location>
        <position position="33"/>
    </location>
    <ligand>
        <name>GTP</name>
        <dbReference type="ChEBI" id="CHEBI:37565"/>
    </ligand>
</feature>
<protein>
    <submittedName>
        <fullName evidence="18">GTP-binding protein Sar1</fullName>
    </submittedName>
    <submittedName>
        <fullName evidence="20">GTP-binding_protein Sar1</fullName>
    </submittedName>
</protein>
<dbReference type="InterPro" id="IPR005225">
    <property type="entry name" value="Small_GTP-bd"/>
</dbReference>
<evidence type="ECO:0000313" key="18">
    <source>
        <dbReference type="EMBL" id="CAI9957293.1"/>
    </source>
</evidence>
<dbReference type="GO" id="GO:0003924">
    <property type="term" value="F:GTPase activity"/>
    <property type="evidence" value="ECO:0007669"/>
    <property type="project" value="InterPro"/>
</dbReference>
<evidence type="ECO:0000313" key="20">
    <source>
        <dbReference type="EMBL" id="CAL5978486.1"/>
    </source>
</evidence>
<proteinExistence type="inferred from homology"/>
<evidence type="ECO:0000256" key="11">
    <source>
        <dbReference type="ARBA" id="ARBA00023134"/>
    </source>
</evidence>
<dbReference type="PROSITE" id="PS51417">
    <property type="entry name" value="ARF"/>
    <property type="match status" value="1"/>
</dbReference>
<evidence type="ECO:0000256" key="12">
    <source>
        <dbReference type="ARBA" id="ARBA00023136"/>
    </source>
</evidence>
<dbReference type="CDD" id="cd00879">
    <property type="entry name" value="Sar1"/>
    <property type="match status" value="1"/>
</dbReference>
<evidence type="ECO:0000256" key="16">
    <source>
        <dbReference type="PIRSR" id="PIRSR606689-2"/>
    </source>
</evidence>
<feature type="binding site" evidence="14">
    <location>
        <position position="174"/>
    </location>
    <ligand>
        <name>GTP</name>
        <dbReference type="ChEBI" id="CHEBI:37565"/>
    </ligand>
</feature>
<dbReference type="SUPFAM" id="SSF52540">
    <property type="entry name" value="P-loop containing nucleoside triphosphate hydrolases"/>
    <property type="match status" value="1"/>
</dbReference>
<keyword evidence="5 14" id="KW-0547">Nucleotide-binding</keyword>
<feature type="binding site" evidence="14">
    <location>
        <position position="30"/>
    </location>
    <ligand>
        <name>GTP</name>
        <dbReference type="ChEBI" id="CHEBI:37565"/>
    </ligand>
</feature>
<evidence type="ECO:0000256" key="6">
    <source>
        <dbReference type="ARBA" id="ARBA00022801"/>
    </source>
</evidence>
<evidence type="ECO:0000256" key="4">
    <source>
        <dbReference type="ARBA" id="ARBA00022448"/>
    </source>
</evidence>
<keyword evidence="13" id="KW-0479">Metal-binding</keyword>
<organism evidence="18">
    <name type="scientific">Hexamita inflata</name>
    <dbReference type="NCBI Taxonomy" id="28002"/>
    <lineage>
        <taxon>Eukaryota</taxon>
        <taxon>Metamonada</taxon>
        <taxon>Diplomonadida</taxon>
        <taxon>Hexamitidae</taxon>
        <taxon>Hexamitinae</taxon>
        <taxon>Hexamita</taxon>
    </lineage>
</organism>
<dbReference type="EMBL" id="CAXDID020000067">
    <property type="protein sequence ID" value="CAL6012965.1"/>
    <property type="molecule type" value="Genomic_DNA"/>
</dbReference>
<evidence type="ECO:0000256" key="17">
    <source>
        <dbReference type="RuleBase" id="RU003926"/>
    </source>
</evidence>
<feature type="binding site" evidence="14">
    <location>
        <position position="132"/>
    </location>
    <ligand>
        <name>GTP</name>
        <dbReference type="ChEBI" id="CHEBI:37565"/>
    </ligand>
</feature>
<accession>A0AA86QFW4</accession>
<evidence type="ECO:0000313" key="21">
    <source>
        <dbReference type="EMBL" id="CAL6012965.1"/>
    </source>
</evidence>
<evidence type="ECO:0000256" key="2">
    <source>
        <dbReference type="ARBA" id="ARBA00004406"/>
    </source>
</evidence>
<evidence type="ECO:0000256" key="5">
    <source>
        <dbReference type="ARBA" id="ARBA00022741"/>
    </source>
</evidence>
<dbReference type="GO" id="GO:0046872">
    <property type="term" value="F:metal ion binding"/>
    <property type="evidence" value="ECO:0007669"/>
    <property type="project" value="UniProtKB-KW"/>
</dbReference>
<keyword evidence="6" id="KW-0378">Hydrolase</keyword>
<evidence type="ECO:0000256" key="10">
    <source>
        <dbReference type="ARBA" id="ARBA00023034"/>
    </source>
</evidence>
<feature type="binding site" evidence="14">
    <location>
        <position position="32"/>
    </location>
    <ligand>
        <name>GTP</name>
        <dbReference type="ChEBI" id="CHEBI:37565"/>
    </ligand>
</feature>
<dbReference type="PROSITE" id="PS51422">
    <property type="entry name" value="SAR1"/>
    <property type="match status" value="1"/>
</dbReference>
<dbReference type="GO" id="GO:0005525">
    <property type="term" value="F:GTP binding"/>
    <property type="evidence" value="ECO:0007669"/>
    <property type="project" value="UniProtKB-KW"/>
</dbReference>
<feature type="binding site" evidence="16">
    <location>
        <position position="51"/>
    </location>
    <ligand>
        <name>Mg(2+)</name>
        <dbReference type="ChEBI" id="CHEBI:18420"/>
    </ligand>
</feature>
<evidence type="ECO:0000256" key="7">
    <source>
        <dbReference type="ARBA" id="ARBA00022824"/>
    </source>
</evidence>
<keyword evidence="12" id="KW-0472">Membrane</keyword>
<evidence type="ECO:0000256" key="13">
    <source>
        <dbReference type="PIRSR" id="PIRSR606687-1"/>
    </source>
</evidence>
<dbReference type="EMBL" id="CAXDID020000009">
    <property type="protein sequence ID" value="CAL5978486.1"/>
    <property type="molecule type" value="Genomic_DNA"/>
</dbReference>
<keyword evidence="4 17" id="KW-0813">Transport</keyword>
<keyword evidence="11 15" id="KW-0342">GTP-binding</keyword>
<feature type="binding site" evidence="16">
    <location>
        <position position="34"/>
    </location>
    <ligand>
        <name>Mg(2+)</name>
        <dbReference type="ChEBI" id="CHEBI:18420"/>
    </ligand>
</feature>
<evidence type="ECO:0000256" key="8">
    <source>
        <dbReference type="ARBA" id="ARBA00022892"/>
    </source>
</evidence>
<dbReference type="EMBL" id="CAXDID020000193">
    <property type="protein sequence ID" value="CAL6052666.1"/>
    <property type="molecule type" value="Genomic_DNA"/>
</dbReference>
<dbReference type="InterPro" id="IPR006689">
    <property type="entry name" value="Small_GTPase_ARF/SAR"/>
</dbReference>
<evidence type="ECO:0000313" key="19">
    <source>
        <dbReference type="EMBL" id="CAI9970774.1"/>
    </source>
</evidence>
<dbReference type="GO" id="GO:0016192">
    <property type="term" value="P:vesicle-mediated transport"/>
    <property type="evidence" value="ECO:0007669"/>
    <property type="project" value="UniProtKB-KW"/>
</dbReference>
<evidence type="ECO:0000313" key="23">
    <source>
        <dbReference type="Proteomes" id="UP001642409"/>
    </source>
</evidence>
<evidence type="ECO:0000256" key="9">
    <source>
        <dbReference type="ARBA" id="ARBA00022927"/>
    </source>
</evidence>
<evidence type="ECO:0000313" key="22">
    <source>
        <dbReference type="EMBL" id="CAL6052666.1"/>
    </source>
</evidence>
<dbReference type="GO" id="GO:0000139">
    <property type="term" value="C:Golgi membrane"/>
    <property type="evidence" value="ECO:0007669"/>
    <property type="project" value="UniProtKB-SubCell"/>
</dbReference>
<dbReference type="Proteomes" id="UP001642409">
    <property type="component" value="Unassembled WGS sequence"/>
</dbReference>
<keyword evidence="9 17" id="KW-0653">Protein transport</keyword>
<dbReference type="Gene3D" id="3.40.50.300">
    <property type="entry name" value="P-loop containing nucleotide triphosphate hydrolases"/>
    <property type="match status" value="1"/>
</dbReference>
<comment type="caution">
    <text evidence="18">The sequence shown here is derived from an EMBL/GenBank/DDBJ whole genome shotgun (WGS) entry which is preliminary data.</text>
</comment>
<evidence type="ECO:0000256" key="1">
    <source>
        <dbReference type="ARBA" id="ARBA00004395"/>
    </source>
</evidence>
<dbReference type="SMART" id="SM00178">
    <property type="entry name" value="SAR"/>
    <property type="match status" value="1"/>
</dbReference>
<keyword evidence="13" id="KW-0460">Magnesium</keyword>
<dbReference type="EMBL" id="CATOUU010001083">
    <property type="protein sequence ID" value="CAI9970774.1"/>
    <property type="molecule type" value="Genomic_DNA"/>
</dbReference>
<dbReference type="SMART" id="SM00177">
    <property type="entry name" value="ARF"/>
    <property type="match status" value="1"/>
</dbReference>
<sequence length="191" mass="21231">MGFFDWIWKSLSYLGLYKKKASIVFLGLDNAGKSTLLAMLKNQATAAIAPTQHPTSQVLEIGSIKFKTYDLGGHEVARKVWEEYVASANAIVYLVDIADRTRFAESRVALQSVMEAKQFKDFPILILANKIDLPSAVSVEDVVSALKLQDQQTGKEAAKLPQGVRPLEVFPCSVIQKEGYAEGFRWLSKYV</sequence>
<dbReference type="GO" id="GO:0005789">
    <property type="term" value="C:endoplasmic reticulum membrane"/>
    <property type="evidence" value="ECO:0007669"/>
    <property type="project" value="UniProtKB-SubCell"/>
</dbReference>
<keyword evidence="10 17" id="KW-0333">Golgi apparatus</keyword>
<feature type="binding site" evidence="15">
    <location>
        <begin position="27"/>
        <end position="34"/>
    </location>
    <ligand>
        <name>GTP</name>
        <dbReference type="ChEBI" id="CHEBI:37565"/>
    </ligand>
</feature>
<name>A0AA86QFW4_9EUKA</name>
<feature type="binding site" evidence="15">
    <location>
        <position position="73"/>
    </location>
    <ligand>
        <name>GTP</name>
        <dbReference type="ChEBI" id="CHEBI:37565"/>
    </ligand>
</feature>
<evidence type="ECO:0000256" key="15">
    <source>
        <dbReference type="PIRSR" id="PIRSR606689-1"/>
    </source>
</evidence>
<dbReference type="PRINTS" id="PR00328">
    <property type="entry name" value="SAR1GTPBP"/>
</dbReference>
<reference evidence="18" key="1">
    <citation type="submission" date="2023-06" db="EMBL/GenBank/DDBJ databases">
        <authorList>
            <person name="Kurt Z."/>
        </authorList>
    </citation>
    <scope>NUCLEOTIDE SEQUENCE</scope>
</reference>
<dbReference type="FunFam" id="3.40.50.300:FF:000161">
    <property type="entry name" value="Small COPII coat GTPase"/>
    <property type="match status" value="1"/>
</dbReference>
<evidence type="ECO:0000256" key="3">
    <source>
        <dbReference type="ARBA" id="ARBA00007507"/>
    </source>
</evidence>
<keyword evidence="8 17" id="KW-0931">ER-Golgi transport</keyword>
<dbReference type="NCBIfam" id="TIGR00231">
    <property type="entry name" value="small_GTP"/>
    <property type="match status" value="1"/>
</dbReference>
<keyword evidence="7 17" id="KW-0256">Endoplasmic reticulum</keyword>
<comment type="subcellular location">
    <subcellularLocation>
        <location evidence="2">Endoplasmic reticulum membrane</location>
        <topology evidence="2">Peripheral membrane protein</topology>
    </subcellularLocation>
    <subcellularLocation>
        <location evidence="1">Golgi apparatus membrane</location>
        <topology evidence="1">Peripheral membrane protein</topology>
    </subcellularLocation>
</comment>
<feature type="binding site" evidence="13">
    <location>
        <position position="29"/>
    </location>
    <ligand>
        <name>Mg(2+)</name>
        <dbReference type="ChEBI" id="CHEBI:18420"/>
    </ligand>
</feature>